<feature type="region of interest" description="Disordered" evidence="4">
    <location>
        <begin position="1"/>
        <end position="28"/>
    </location>
</feature>
<dbReference type="PANTHER" id="PTHR30154:SF53">
    <property type="entry name" value="HTH-TYPE TRANSCRIPTIONAL REGULATOR LRPC"/>
    <property type="match status" value="1"/>
</dbReference>
<feature type="domain" description="HTH asnC-type" evidence="5">
    <location>
        <begin position="98"/>
        <end position="159"/>
    </location>
</feature>
<comment type="caution">
    <text evidence="6">The sequence shown here is derived from an EMBL/GenBank/DDBJ whole genome shotgun (WGS) entry which is preliminary data.</text>
</comment>
<dbReference type="Pfam" id="PF13404">
    <property type="entry name" value="HTH_AsnC-type"/>
    <property type="match status" value="1"/>
</dbReference>
<dbReference type="CDD" id="cd00090">
    <property type="entry name" value="HTH_ARSR"/>
    <property type="match status" value="1"/>
</dbReference>
<keyword evidence="3" id="KW-0804">Transcription</keyword>
<dbReference type="GO" id="GO:0043565">
    <property type="term" value="F:sequence-specific DNA binding"/>
    <property type="evidence" value="ECO:0007669"/>
    <property type="project" value="InterPro"/>
</dbReference>
<reference evidence="6 7" key="1">
    <citation type="submission" date="2018-11" db="EMBL/GenBank/DDBJ databases">
        <authorList>
            <person name="Li F."/>
        </authorList>
    </citation>
    <scope>NUCLEOTIDE SEQUENCE [LARGE SCALE GENOMIC DNA]</scope>
    <source>
        <strain evidence="6 7">KIS18-7</strain>
    </source>
</reference>
<protein>
    <submittedName>
        <fullName evidence="6">AsnC family transcriptional regulator</fullName>
    </submittedName>
</protein>
<dbReference type="GO" id="GO:0005829">
    <property type="term" value="C:cytosol"/>
    <property type="evidence" value="ECO:0007669"/>
    <property type="project" value="TreeGrafter"/>
</dbReference>
<dbReference type="InterPro" id="IPR000485">
    <property type="entry name" value="AsnC-type_HTH_dom"/>
</dbReference>
<dbReference type="SUPFAM" id="SSF46785">
    <property type="entry name" value="Winged helix' DNA-binding domain"/>
    <property type="match status" value="1"/>
</dbReference>
<dbReference type="InterPro" id="IPR011991">
    <property type="entry name" value="ArsR-like_HTH"/>
</dbReference>
<evidence type="ECO:0000313" key="7">
    <source>
        <dbReference type="Proteomes" id="UP000277094"/>
    </source>
</evidence>
<keyword evidence="1" id="KW-0805">Transcription regulation</keyword>
<evidence type="ECO:0000256" key="2">
    <source>
        <dbReference type="ARBA" id="ARBA00023125"/>
    </source>
</evidence>
<evidence type="ECO:0000256" key="4">
    <source>
        <dbReference type="SAM" id="MobiDB-lite"/>
    </source>
</evidence>
<evidence type="ECO:0000313" key="6">
    <source>
        <dbReference type="EMBL" id="RNL81328.1"/>
    </source>
</evidence>
<dbReference type="PROSITE" id="PS00519">
    <property type="entry name" value="HTH_ASNC_1"/>
    <property type="match status" value="1"/>
</dbReference>
<evidence type="ECO:0000256" key="3">
    <source>
        <dbReference type="ARBA" id="ARBA00023163"/>
    </source>
</evidence>
<keyword evidence="7" id="KW-1185">Reference proteome</keyword>
<accession>A0A3N0E0F0</accession>
<evidence type="ECO:0000259" key="5">
    <source>
        <dbReference type="PROSITE" id="PS50956"/>
    </source>
</evidence>
<dbReference type="Pfam" id="PF01037">
    <property type="entry name" value="AsnC_trans_reg"/>
    <property type="match status" value="1"/>
</dbReference>
<dbReference type="SMART" id="SM00344">
    <property type="entry name" value="HTH_ASNC"/>
    <property type="match status" value="1"/>
</dbReference>
<dbReference type="InterPro" id="IPR019888">
    <property type="entry name" value="Tscrpt_reg_AsnC-like"/>
</dbReference>
<proteinExistence type="predicted"/>
<dbReference type="Gene3D" id="3.30.70.920">
    <property type="match status" value="1"/>
</dbReference>
<dbReference type="Proteomes" id="UP000277094">
    <property type="component" value="Unassembled WGS sequence"/>
</dbReference>
<dbReference type="PRINTS" id="PR00033">
    <property type="entry name" value="HTHASNC"/>
</dbReference>
<gene>
    <name evidence="6" type="ORF">EFL95_02965</name>
</gene>
<dbReference type="Gene3D" id="1.10.10.10">
    <property type="entry name" value="Winged helix-like DNA-binding domain superfamily/Winged helix DNA-binding domain"/>
    <property type="match status" value="1"/>
</dbReference>
<name>A0A3N0E0F0_9ACTN</name>
<dbReference type="OrthoDB" id="9809462at2"/>
<dbReference type="InterPro" id="IPR011008">
    <property type="entry name" value="Dimeric_a/b-barrel"/>
</dbReference>
<dbReference type="EMBL" id="RJSG01000001">
    <property type="protein sequence ID" value="RNL81328.1"/>
    <property type="molecule type" value="Genomic_DNA"/>
</dbReference>
<dbReference type="PROSITE" id="PS50956">
    <property type="entry name" value="HTH_ASNC_2"/>
    <property type="match status" value="1"/>
</dbReference>
<dbReference type="AlphaFoldDB" id="A0A3N0E0F0"/>
<sequence>MPTNPTRRVTSRRAPPKTTTASAAVGAQPGNCPPAWECTYVANPTASTVTSSDRETVATRRFAGGVITSSLRRRGVFRIEPGPRGGPLAIMNAMAAELDRTDAAIVELLRQDGRLSFKELGERVNLSANAARDRVRNLLSRGVITGFHAHLDPGRIDKRLHAFVDVRLRSPDHAAQFERLVRAHPGVVETVHLTGSADYLLRAACEDPTELDDLINEMKESGGVRDTQTRLILRVV</sequence>
<dbReference type="SUPFAM" id="SSF54909">
    <property type="entry name" value="Dimeric alpha+beta barrel"/>
    <property type="match status" value="1"/>
</dbReference>
<keyword evidence="2" id="KW-0238">DNA-binding</keyword>
<dbReference type="InterPro" id="IPR019887">
    <property type="entry name" value="Tscrpt_reg_AsnC/Lrp_C"/>
</dbReference>
<dbReference type="PANTHER" id="PTHR30154">
    <property type="entry name" value="LEUCINE-RESPONSIVE REGULATORY PROTEIN"/>
    <property type="match status" value="1"/>
</dbReference>
<dbReference type="InterPro" id="IPR036390">
    <property type="entry name" value="WH_DNA-bd_sf"/>
</dbReference>
<evidence type="ECO:0000256" key="1">
    <source>
        <dbReference type="ARBA" id="ARBA00023015"/>
    </source>
</evidence>
<dbReference type="GO" id="GO:0043200">
    <property type="term" value="P:response to amino acid"/>
    <property type="evidence" value="ECO:0007669"/>
    <property type="project" value="TreeGrafter"/>
</dbReference>
<organism evidence="6 7">
    <name type="scientific">Nocardioides marmorisolisilvae</name>
    <dbReference type="NCBI Taxonomy" id="1542737"/>
    <lineage>
        <taxon>Bacteria</taxon>
        <taxon>Bacillati</taxon>
        <taxon>Actinomycetota</taxon>
        <taxon>Actinomycetes</taxon>
        <taxon>Propionibacteriales</taxon>
        <taxon>Nocardioidaceae</taxon>
        <taxon>Nocardioides</taxon>
    </lineage>
</organism>
<dbReference type="InterPro" id="IPR036388">
    <property type="entry name" value="WH-like_DNA-bd_sf"/>
</dbReference>
<dbReference type="InterPro" id="IPR019885">
    <property type="entry name" value="Tscrpt_reg_HTH_AsnC-type_CS"/>
</dbReference>